<dbReference type="Gene3D" id="3.40.50.150">
    <property type="entry name" value="Vaccinia Virus protein VP39"/>
    <property type="match status" value="1"/>
</dbReference>
<evidence type="ECO:0000313" key="5">
    <source>
        <dbReference type="Proteomes" id="UP000092932"/>
    </source>
</evidence>
<dbReference type="PANTHER" id="PTHR43861:SF1">
    <property type="entry name" value="TRANS-ACONITATE 2-METHYLTRANSFERASE"/>
    <property type="match status" value="1"/>
</dbReference>
<keyword evidence="2 4" id="KW-0808">Transferase</keyword>
<dbReference type="InterPro" id="IPR041698">
    <property type="entry name" value="Methyltransf_25"/>
</dbReference>
<dbReference type="OrthoDB" id="9777638at2"/>
<dbReference type="GO" id="GO:0030798">
    <property type="term" value="F:trans-aconitate 2-methyltransferase activity"/>
    <property type="evidence" value="ECO:0007669"/>
    <property type="project" value="UniProtKB-EC"/>
</dbReference>
<evidence type="ECO:0000256" key="2">
    <source>
        <dbReference type="ARBA" id="ARBA00022679"/>
    </source>
</evidence>
<feature type="domain" description="Methyltransferase" evidence="3">
    <location>
        <begin position="45"/>
        <end position="136"/>
    </location>
</feature>
<dbReference type="SUPFAM" id="SSF53335">
    <property type="entry name" value="S-adenosyl-L-methionine-dependent methyltransferases"/>
    <property type="match status" value="1"/>
</dbReference>
<dbReference type="KEGG" id="ado:A6F68_01365"/>
<evidence type="ECO:0000259" key="3">
    <source>
        <dbReference type="Pfam" id="PF13649"/>
    </source>
</evidence>
<dbReference type="RefSeq" id="WP_067677662.1">
    <property type="nucleotide sequence ID" value="NZ_CP016591.1"/>
</dbReference>
<reference evidence="4 5" key="1">
    <citation type="submission" date="2016-07" db="EMBL/GenBank/DDBJ databases">
        <title>Complete genome sequence of Altererythrobacter dongtanensis KCTC 22672, a type strain with esterase isolated from tidal flat.</title>
        <authorList>
            <person name="Cheng H."/>
            <person name="Wu Y.-H."/>
            <person name="Zhou P."/>
            <person name="Huo Y.-Y."/>
            <person name="Wang C.-S."/>
            <person name="Xu X.-W."/>
        </authorList>
    </citation>
    <scope>NUCLEOTIDE SEQUENCE [LARGE SCALE GENOMIC DNA]</scope>
    <source>
        <strain evidence="4 5">KCTC 22672</strain>
    </source>
</reference>
<dbReference type="STRING" id="692370.A6F68_01365"/>
<name>A0A1B2ACI9_9SPHN</name>
<dbReference type="Proteomes" id="UP000092932">
    <property type="component" value="Chromosome"/>
</dbReference>
<dbReference type="InterPro" id="IPR029063">
    <property type="entry name" value="SAM-dependent_MTases_sf"/>
</dbReference>
<proteinExistence type="predicted"/>
<dbReference type="PANTHER" id="PTHR43861">
    <property type="entry name" value="TRANS-ACONITATE 2-METHYLTRANSFERASE-RELATED"/>
    <property type="match status" value="1"/>
</dbReference>
<dbReference type="CDD" id="cd02440">
    <property type="entry name" value="AdoMet_MTases"/>
    <property type="match status" value="1"/>
</dbReference>
<dbReference type="PATRIC" id="fig|692370.5.peg.1380"/>
<accession>A0A1B2ACI9</accession>
<dbReference type="GO" id="GO:0032259">
    <property type="term" value="P:methylation"/>
    <property type="evidence" value="ECO:0007669"/>
    <property type="project" value="UniProtKB-KW"/>
</dbReference>
<evidence type="ECO:0000313" key="4">
    <source>
        <dbReference type="EMBL" id="ANY19882.1"/>
    </source>
</evidence>
<dbReference type="AlphaFoldDB" id="A0A1B2ACI9"/>
<dbReference type="Pfam" id="PF13649">
    <property type="entry name" value="Methyltransf_25"/>
    <property type="match status" value="1"/>
</dbReference>
<evidence type="ECO:0000256" key="1">
    <source>
        <dbReference type="ARBA" id="ARBA00022603"/>
    </source>
</evidence>
<sequence length="275" mass="29501">MTGRSDWEGRTGRKWADEWRRTDRSFAGVTQRLLDRARQAPLRQILDVGCGAGELSLALAREHPRSRVDGVDVSEPLVVAARERADTLTNVRFTLADAASWNPEGAAPDLLISRHGVMFFDDPAAAFAHLRAIAAPSARLLFSCFRDRAENPWASGIADLLPPGVASVPPPGAPGPFAFADPAHVEAILAQAGWREIAFERLDFAYVAGAGGDPVADALTYFLAIGPAAAAAAELDPDARSHFVDRLERFLTDRRDGSIVALEAAAWIVSAMAPL</sequence>
<keyword evidence="1 4" id="KW-0489">Methyltransferase</keyword>
<dbReference type="EC" id="2.1.1.144" evidence="4"/>
<dbReference type="EMBL" id="CP016591">
    <property type="protein sequence ID" value="ANY19882.1"/>
    <property type="molecule type" value="Genomic_DNA"/>
</dbReference>
<organism evidence="4 5">
    <name type="scientific">Tsuneonella dongtanensis</name>
    <dbReference type="NCBI Taxonomy" id="692370"/>
    <lineage>
        <taxon>Bacteria</taxon>
        <taxon>Pseudomonadati</taxon>
        <taxon>Pseudomonadota</taxon>
        <taxon>Alphaproteobacteria</taxon>
        <taxon>Sphingomonadales</taxon>
        <taxon>Erythrobacteraceae</taxon>
        <taxon>Tsuneonella</taxon>
    </lineage>
</organism>
<keyword evidence="5" id="KW-1185">Reference proteome</keyword>
<gene>
    <name evidence="4" type="primary">tam</name>
    <name evidence="4" type="ORF">A6F68_01365</name>
</gene>
<protein>
    <submittedName>
        <fullName evidence="4">Trans-aconitate 2-methyltransferase</fullName>
        <ecNumber evidence="4">2.1.1.144</ecNumber>
    </submittedName>
</protein>